<accession>A0A9X3S7C2</accession>
<dbReference type="Proteomes" id="UP001147653">
    <property type="component" value="Unassembled WGS sequence"/>
</dbReference>
<sequence>MRRALPILAVLVVAGCGGDARQDADEPSGEFKVEVVDASFPARQHVAENVELKVKVRNSESDESLRNVAVTVETKPRGSDAALAFGQNKRGAGLADAGRPVWVLDEGPKGGETAYVNTWLAGTLGPGREKELVWKLVPARAGTYDISYRVSPGLTGKARAAEGDTAGSFTVVISGDPVPARVGEDGEVERGVEPGSTLGSD</sequence>
<protein>
    <submittedName>
        <fullName evidence="2">Uncharacterized protein</fullName>
    </submittedName>
</protein>
<comment type="caution">
    <text evidence="2">The sequence shown here is derived from an EMBL/GenBank/DDBJ whole genome shotgun (WGS) entry which is preliminary data.</text>
</comment>
<dbReference type="RefSeq" id="WP_270025198.1">
    <property type="nucleotide sequence ID" value="NZ_JAPDDP010000016.1"/>
</dbReference>
<organism evidence="2 3">
    <name type="scientific">Solirubrobacter phytolaccae</name>
    <dbReference type="NCBI Taxonomy" id="1404360"/>
    <lineage>
        <taxon>Bacteria</taxon>
        <taxon>Bacillati</taxon>
        <taxon>Actinomycetota</taxon>
        <taxon>Thermoleophilia</taxon>
        <taxon>Solirubrobacterales</taxon>
        <taxon>Solirubrobacteraceae</taxon>
        <taxon>Solirubrobacter</taxon>
    </lineage>
</organism>
<feature type="compositionally biased region" description="Basic and acidic residues" evidence="1">
    <location>
        <begin position="182"/>
        <end position="192"/>
    </location>
</feature>
<keyword evidence="3" id="KW-1185">Reference proteome</keyword>
<feature type="region of interest" description="Disordered" evidence="1">
    <location>
        <begin position="178"/>
        <end position="201"/>
    </location>
</feature>
<dbReference type="EMBL" id="JAPDDP010000016">
    <property type="protein sequence ID" value="MDA0180889.1"/>
    <property type="molecule type" value="Genomic_DNA"/>
</dbReference>
<evidence type="ECO:0000313" key="2">
    <source>
        <dbReference type="EMBL" id="MDA0180889.1"/>
    </source>
</evidence>
<proteinExistence type="predicted"/>
<gene>
    <name evidence="2" type="ORF">OJ997_11340</name>
</gene>
<dbReference type="AlphaFoldDB" id="A0A9X3S7C2"/>
<evidence type="ECO:0000256" key="1">
    <source>
        <dbReference type="SAM" id="MobiDB-lite"/>
    </source>
</evidence>
<reference evidence="2" key="1">
    <citation type="submission" date="2022-10" db="EMBL/GenBank/DDBJ databases">
        <title>The WGS of Solirubrobacter phytolaccae KCTC 29190.</title>
        <authorList>
            <person name="Jiang Z."/>
        </authorList>
    </citation>
    <scope>NUCLEOTIDE SEQUENCE</scope>
    <source>
        <strain evidence="2">KCTC 29190</strain>
    </source>
</reference>
<evidence type="ECO:0000313" key="3">
    <source>
        <dbReference type="Proteomes" id="UP001147653"/>
    </source>
</evidence>
<dbReference type="PROSITE" id="PS51257">
    <property type="entry name" value="PROKAR_LIPOPROTEIN"/>
    <property type="match status" value="1"/>
</dbReference>
<name>A0A9X3S7C2_9ACTN</name>